<dbReference type="Ensembl" id="ENSCAFT00845024190.1">
    <property type="protein sequence ID" value="ENSCAFP00845019001.1"/>
    <property type="gene ID" value="ENSCAFG00845013573.1"/>
</dbReference>
<evidence type="ECO:0008006" key="5">
    <source>
        <dbReference type="Google" id="ProtNLM"/>
    </source>
</evidence>
<evidence type="ECO:0000313" key="4">
    <source>
        <dbReference type="Proteomes" id="UP000805418"/>
    </source>
</evidence>
<protein>
    <recommendedName>
        <fullName evidence="5">Baculoviral IAP repeat containing 6</fullName>
    </recommendedName>
</protein>
<keyword evidence="4" id="KW-1185">Reference proteome</keyword>
<sequence>MSFLGQPLPAEMTLAQLLTLLYDRKLPQGYRSIDLTVKLGSRVITDPSLSKTDSFKRLHPEKDHGDLLGSCPEDEALTPSDECMDGILDESLLETCPIQSPLQVFAGMGGLALIAERLPMLYPEVIQQVSAPVVTSTTQEKPKDSDQFEWVTIEQSGELVYEAPETIAAEPPPIKSAVQTMSPIPAHSLAAFGLFLRLPGYAEVLLKERKHAQCLLRLVLGVTDDGEGSHILQSPSANVLPTLPFHVLRSLFSTTPLTTDDGVLLRRMALEIGALHLILVCLSALSHHAPRVPNSSLNQAEPQVSSTHNPTSTEEQQLYWAKGTGFGTGSTASGWDVEQALTKQRLEEEHVTCLLQVLASYINPVSGAINGEAQSSHESRVQNSNALPSVLLELLSQSCLIPAMSSYLRNDSVLDMARHVPLYRALLELLRAIASCTSMVPLLLPLSTENGEEEEEQSECQTSVGTLLAKMKTCVDTYTNRLRAVITTRFNVCTKQRIPW</sequence>
<reference evidence="3" key="1">
    <citation type="submission" date="2020-03" db="EMBL/GenBank/DDBJ databases">
        <title>Long-read based genome assembly of a Labrador retriever dog.</title>
        <authorList>
            <person name="Eory L."/>
            <person name="Zhang W."/>
            <person name="Schoenebeck J."/>
        </authorList>
    </citation>
    <scope>NUCLEOTIDE SEQUENCE [LARGE SCALE GENOMIC DNA]</scope>
    <source>
        <strain evidence="3">Labrador retriever</strain>
    </source>
</reference>
<dbReference type="PANTHER" id="PTHR46116:SF39">
    <property type="entry name" value="BACULOVIRAL IAP REPEAT-CONTAINING PROTEIN 6"/>
    <property type="match status" value="1"/>
</dbReference>
<evidence type="ECO:0000313" key="3">
    <source>
        <dbReference type="Ensembl" id="ENSCAFP00845019001.1"/>
    </source>
</evidence>
<proteinExistence type="predicted"/>
<dbReference type="PANTHER" id="PTHR46116">
    <property type="entry name" value="(E3-INDEPENDENT) E2 UBIQUITIN-CONJUGATING ENZYME"/>
    <property type="match status" value="1"/>
</dbReference>
<dbReference type="GeneTree" id="ENSGT00940000160406"/>
<dbReference type="AlphaFoldDB" id="A0A8I3NES3"/>
<evidence type="ECO:0000256" key="1">
    <source>
        <dbReference type="ARBA" id="ARBA00022679"/>
    </source>
</evidence>
<keyword evidence="2" id="KW-0833">Ubl conjugation pathway</keyword>
<accession>A0A8I3NES3</accession>
<reference evidence="3" key="3">
    <citation type="submission" date="2025-09" db="UniProtKB">
        <authorList>
            <consortium name="Ensembl"/>
        </authorList>
    </citation>
    <scope>IDENTIFICATION</scope>
    <source>
        <strain evidence="3">Boxer</strain>
    </source>
</reference>
<keyword evidence="1" id="KW-0808">Transferase</keyword>
<dbReference type="OrthoDB" id="2196114at2759"/>
<dbReference type="Proteomes" id="UP000805418">
    <property type="component" value="Chromosome 17"/>
</dbReference>
<name>A0A8I3NES3_CANLF</name>
<dbReference type="GO" id="GO:0016740">
    <property type="term" value="F:transferase activity"/>
    <property type="evidence" value="ECO:0007669"/>
    <property type="project" value="UniProtKB-KW"/>
</dbReference>
<organism evidence="3 4">
    <name type="scientific">Canis lupus familiaris</name>
    <name type="common">Dog</name>
    <name type="synonym">Canis familiaris</name>
    <dbReference type="NCBI Taxonomy" id="9615"/>
    <lineage>
        <taxon>Eukaryota</taxon>
        <taxon>Metazoa</taxon>
        <taxon>Chordata</taxon>
        <taxon>Craniata</taxon>
        <taxon>Vertebrata</taxon>
        <taxon>Euteleostomi</taxon>
        <taxon>Mammalia</taxon>
        <taxon>Eutheria</taxon>
        <taxon>Laurasiatheria</taxon>
        <taxon>Carnivora</taxon>
        <taxon>Caniformia</taxon>
        <taxon>Canidae</taxon>
        <taxon>Canis</taxon>
    </lineage>
</organism>
<reference evidence="3" key="2">
    <citation type="submission" date="2025-08" db="UniProtKB">
        <authorList>
            <consortium name="Ensembl"/>
        </authorList>
    </citation>
    <scope>IDENTIFICATION</scope>
    <source>
        <strain evidence="3">Boxer</strain>
    </source>
</reference>
<evidence type="ECO:0000256" key="2">
    <source>
        <dbReference type="ARBA" id="ARBA00022786"/>
    </source>
</evidence>